<name>A0A1Y1SID9_9GAMM</name>
<accession>A0A1Y1SID9</accession>
<comment type="caution">
    <text evidence="2">The sequence shown here is derived from an EMBL/GenBank/DDBJ whole genome shotgun (WGS) entry which is preliminary data.</text>
</comment>
<dbReference type="InterPro" id="IPR000073">
    <property type="entry name" value="AB_hydrolase_1"/>
</dbReference>
<dbReference type="GO" id="GO:0006355">
    <property type="term" value="P:regulation of DNA-templated transcription"/>
    <property type="evidence" value="ECO:0007669"/>
    <property type="project" value="InterPro"/>
</dbReference>
<dbReference type="OrthoDB" id="1523999at2"/>
<dbReference type="SUPFAM" id="SSF53474">
    <property type="entry name" value="alpha/beta-Hydrolases"/>
    <property type="match status" value="1"/>
</dbReference>
<feature type="domain" description="HTH luxR-type" evidence="1">
    <location>
        <begin position="94"/>
        <end position="151"/>
    </location>
</feature>
<sequence length="454" mass="49664">MPRAPENPSDLHQLIELCYRSSLSSDGFPALIDALQQVLAHPATPAPWSDLIAQHLRACSDIAQTLPQAAPAPKHARELSAYWTPALERSLRLSFGLSASELAILQGLVDRQSSQDIARARRRSVHTVRTQIKQLLHKTQCHSQTELVQLATSVMLLPAAQADSCTNAPAAPTDAVLGHVEYGSASGEPWVFLHSAILGPQLPPAFDRALAKAGLRLLTPARPGYPGSTTAPTLNQPDELAPLLCRWLDQLGLDQVKLLGSVVGAMHAHALAYRCPQRIQRLVLCAGTLPLPQADSLNALPASRRFWAELARDRLNVLTPLSALGERFFADEQRAGTWLNLAYRKHPRDLASVQSSALRPTLLQAARCAINAGGPNFVREAHWQMSDWHHYLDHGVATTVLHGDEDDIVPYSAVQQCYAEHHHCQLVRVAEAGQLLLYQHPQTVIQHMRGDSPG</sequence>
<dbReference type="SMART" id="SM00421">
    <property type="entry name" value="HTH_LUXR"/>
    <property type="match status" value="1"/>
</dbReference>
<dbReference type="Gene3D" id="3.40.50.1820">
    <property type="entry name" value="alpha/beta hydrolase"/>
    <property type="match status" value="1"/>
</dbReference>
<keyword evidence="3" id="KW-1185">Reference proteome</keyword>
<dbReference type="RefSeq" id="WP_083560039.1">
    <property type="nucleotide sequence ID" value="NZ_AQQV01000001.1"/>
</dbReference>
<organism evidence="2 3">
    <name type="scientific">Oceanococcus atlanticus</name>
    <dbReference type="NCBI Taxonomy" id="1317117"/>
    <lineage>
        <taxon>Bacteria</taxon>
        <taxon>Pseudomonadati</taxon>
        <taxon>Pseudomonadota</taxon>
        <taxon>Gammaproteobacteria</taxon>
        <taxon>Chromatiales</taxon>
        <taxon>Oceanococcaceae</taxon>
        <taxon>Oceanococcus</taxon>
    </lineage>
</organism>
<dbReference type="InterPro" id="IPR000792">
    <property type="entry name" value="Tscrpt_reg_LuxR_C"/>
</dbReference>
<dbReference type="Gene3D" id="1.10.10.10">
    <property type="entry name" value="Winged helix-like DNA-binding domain superfamily/Winged helix DNA-binding domain"/>
    <property type="match status" value="1"/>
</dbReference>
<dbReference type="SUPFAM" id="SSF46894">
    <property type="entry name" value="C-terminal effector domain of the bipartite response regulators"/>
    <property type="match status" value="1"/>
</dbReference>
<dbReference type="Pfam" id="PF00196">
    <property type="entry name" value="GerE"/>
    <property type="match status" value="1"/>
</dbReference>
<dbReference type="GO" id="GO:0003677">
    <property type="term" value="F:DNA binding"/>
    <property type="evidence" value="ECO:0007669"/>
    <property type="project" value="InterPro"/>
</dbReference>
<protein>
    <submittedName>
        <fullName evidence="2">LuxR family transcriptional regulator</fullName>
    </submittedName>
</protein>
<gene>
    <name evidence="2" type="ORF">ATO7_04805</name>
</gene>
<evidence type="ECO:0000313" key="3">
    <source>
        <dbReference type="Proteomes" id="UP000192342"/>
    </source>
</evidence>
<dbReference type="InterPro" id="IPR029058">
    <property type="entry name" value="AB_hydrolase_fold"/>
</dbReference>
<dbReference type="Pfam" id="PF00561">
    <property type="entry name" value="Abhydrolase_1"/>
    <property type="match status" value="1"/>
</dbReference>
<proteinExistence type="predicted"/>
<dbReference type="PANTHER" id="PTHR43433:SF10">
    <property type="entry name" value="AB HYDROLASE-1 DOMAIN-CONTAINING PROTEIN"/>
    <property type="match status" value="1"/>
</dbReference>
<evidence type="ECO:0000313" key="2">
    <source>
        <dbReference type="EMBL" id="ORE89170.1"/>
    </source>
</evidence>
<evidence type="ECO:0000259" key="1">
    <source>
        <dbReference type="SMART" id="SM00421"/>
    </source>
</evidence>
<dbReference type="InterPro" id="IPR050471">
    <property type="entry name" value="AB_hydrolase"/>
</dbReference>
<dbReference type="PANTHER" id="PTHR43433">
    <property type="entry name" value="HYDROLASE, ALPHA/BETA FOLD FAMILY PROTEIN"/>
    <property type="match status" value="1"/>
</dbReference>
<dbReference type="Proteomes" id="UP000192342">
    <property type="component" value="Unassembled WGS sequence"/>
</dbReference>
<dbReference type="STRING" id="1317117.ATO7_04805"/>
<dbReference type="EMBL" id="AQQV01000001">
    <property type="protein sequence ID" value="ORE89170.1"/>
    <property type="molecule type" value="Genomic_DNA"/>
</dbReference>
<dbReference type="InterPro" id="IPR016032">
    <property type="entry name" value="Sig_transdc_resp-reg_C-effctor"/>
</dbReference>
<dbReference type="AlphaFoldDB" id="A0A1Y1SID9"/>
<reference evidence="2 3" key="1">
    <citation type="submission" date="2013-04" db="EMBL/GenBank/DDBJ databases">
        <title>Oceanococcus atlanticus 22II-S10r2 Genome Sequencing.</title>
        <authorList>
            <person name="Lai Q."/>
            <person name="Li G."/>
            <person name="Shao Z."/>
        </authorList>
    </citation>
    <scope>NUCLEOTIDE SEQUENCE [LARGE SCALE GENOMIC DNA]</scope>
    <source>
        <strain evidence="2 3">22II-S10r2</strain>
    </source>
</reference>
<dbReference type="InterPro" id="IPR036388">
    <property type="entry name" value="WH-like_DNA-bd_sf"/>
</dbReference>